<name>A0A5E7UM00_PSEFL</name>
<sequence length="106" mass="10498">MSKNYSGPGSTLTFVVPDGGATAGVPLVLVDTVVIPIASGVAGDVLVGHLDGVWRLPADAALLQGQKVALQAGVLVDPLTATGDLVPFGKLMSAPVGGIAEALLIQ</sequence>
<reference evidence="1 2" key="1">
    <citation type="submission" date="2019-09" db="EMBL/GenBank/DDBJ databases">
        <authorList>
            <person name="Chandra G."/>
            <person name="Truman W A."/>
        </authorList>
    </citation>
    <scope>NUCLEOTIDE SEQUENCE [LARGE SCALE GENOMIC DNA]</scope>
    <source>
        <strain evidence="1">PS922</strain>
    </source>
</reference>
<gene>
    <name evidence="1" type="ORF">PS922_04878</name>
</gene>
<dbReference type="Pfam" id="PF09956">
    <property type="entry name" value="Phage_cement_2"/>
    <property type="match status" value="1"/>
</dbReference>
<evidence type="ECO:0000313" key="2">
    <source>
        <dbReference type="Proteomes" id="UP000325565"/>
    </source>
</evidence>
<evidence type="ECO:0008006" key="3">
    <source>
        <dbReference type="Google" id="ProtNLM"/>
    </source>
</evidence>
<dbReference type="AlphaFoldDB" id="A0A5E7UM00"/>
<proteinExistence type="predicted"/>
<evidence type="ECO:0000313" key="1">
    <source>
        <dbReference type="EMBL" id="VVQ11710.1"/>
    </source>
</evidence>
<dbReference type="InterPro" id="IPR011231">
    <property type="entry name" value="Phage_VT1-Sakai_H0018"/>
</dbReference>
<protein>
    <recommendedName>
        <fullName evidence="3">DUF2190 family protein</fullName>
    </recommendedName>
</protein>
<organism evidence="1 2">
    <name type="scientific">Pseudomonas fluorescens</name>
    <dbReference type="NCBI Taxonomy" id="294"/>
    <lineage>
        <taxon>Bacteria</taxon>
        <taxon>Pseudomonadati</taxon>
        <taxon>Pseudomonadota</taxon>
        <taxon>Gammaproteobacteria</taxon>
        <taxon>Pseudomonadales</taxon>
        <taxon>Pseudomonadaceae</taxon>
        <taxon>Pseudomonas</taxon>
    </lineage>
</organism>
<dbReference type="RefSeq" id="WP_154863614.1">
    <property type="nucleotide sequence ID" value="NZ_CABVJB010000008.1"/>
</dbReference>
<dbReference type="Proteomes" id="UP000325565">
    <property type="component" value="Unassembled WGS sequence"/>
</dbReference>
<accession>A0A5E7UM00</accession>
<dbReference type="EMBL" id="CABVJB010000008">
    <property type="protein sequence ID" value="VVQ11710.1"/>
    <property type="molecule type" value="Genomic_DNA"/>
</dbReference>